<feature type="compositionally biased region" description="Basic and acidic residues" evidence="1">
    <location>
        <begin position="236"/>
        <end position="245"/>
    </location>
</feature>
<gene>
    <name evidence="3" type="ORF">A4W93_11410</name>
</gene>
<name>A0A1W6L895_9BURK</name>
<dbReference type="EMBL" id="CP015118">
    <property type="protein sequence ID" value="ARN20453.1"/>
    <property type="molecule type" value="Genomic_DNA"/>
</dbReference>
<proteinExistence type="predicted"/>
<feature type="transmembrane region" description="Helical" evidence="2">
    <location>
        <begin position="85"/>
        <end position="104"/>
    </location>
</feature>
<dbReference type="SUPFAM" id="SSF54913">
    <property type="entry name" value="GlnB-like"/>
    <property type="match status" value="1"/>
</dbReference>
<dbReference type="KEGG" id="rgu:A4W93_11410"/>
<evidence type="ECO:0000313" key="3">
    <source>
        <dbReference type="EMBL" id="ARN20453.1"/>
    </source>
</evidence>
<keyword evidence="2" id="KW-1133">Transmembrane helix</keyword>
<accession>A0A1W6L895</accession>
<keyword evidence="2" id="KW-0812">Transmembrane</keyword>
<dbReference type="STRING" id="946333.A4W93_11410"/>
<dbReference type="AlphaFoldDB" id="A0A1W6L895"/>
<evidence type="ECO:0000256" key="2">
    <source>
        <dbReference type="SAM" id="Phobius"/>
    </source>
</evidence>
<reference evidence="3 4" key="1">
    <citation type="submission" date="2016-04" db="EMBL/GenBank/DDBJ databases">
        <title>Complete genome sequence of natural rubber-degrading, novel Gram-negative bacterium, Rhizobacter gummiphilus strain NS21.</title>
        <authorList>
            <person name="Tabata M."/>
            <person name="Kasai D."/>
            <person name="Fukuda M."/>
        </authorList>
    </citation>
    <scope>NUCLEOTIDE SEQUENCE [LARGE SCALE GENOMIC DNA]</scope>
    <source>
        <strain evidence="3 4">NS21</strain>
    </source>
</reference>
<dbReference type="InterPro" id="IPR028974">
    <property type="entry name" value="TSP_type-3_rpt"/>
</dbReference>
<dbReference type="Gene3D" id="3.30.70.790">
    <property type="entry name" value="UreE, C-terminal domain"/>
    <property type="match status" value="1"/>
</dbReference>
<sequence length="264" mass="28833">MKTLFEAASAVEAHMVRDLLRQEGIAAHIHGEHLQGAMGELPAAGLVRLVVDEADYPRGRAVIDAWEAAQPKDIAPRPAASRPRVLLGFLAGVAVGAAVMWTFFRSAVSAEGIDADRDGVMETRWFYSASGAPLRSEFDRNGDGKADHVTHFDGHGVPDVAESDDNFDGVFEGRSFYRNGFVETTEMDSDGDGYFDLRIRSAQGVAVSGEYLDPTTGQPLRIEHYRNGKVVRAEVDTDRDGRLDQEQEYGSLGDVRATRRLPAP</sequence>
<dbReference type="GO" id="GO:0005509">
    <property type="term" value="F:calcium ion binding"/>
    <property type="evidence" value="ECO:0007669"/>
    <property type="project" value="InterPro"/>
</dbReference>
<dbReference type="Pfam" id="PF09413">
    <property type="entry name" value="DUF2007"/>
    <property type="match status" value="1"/>
</dbReference>
<dbReference type="OrthoDB" id="9814654at2"/>
<dbReference type="Proteomes" id="UP000193427">
    <property type="component" value="Chromosome"/>
</dbReference>
<dbReference type="InterPro" id="IPR018551">
    <property type="entry name" value="DUF2007"/>
</dbReference>
<dbReference type="RefSeq" id="WP_085750728.1">
    <property type="nucleotide sequence ID" value="NZ_BSPR01000023.1"/>
</dbReference>
<dbReference type="InterPro" id="IPR011322">
    <property type="entry name" value="N-reg_PII-like_a/b"/>
</dbReference>
<keyword evidence="4" id="KW-1185">Reference proteome</keyword>
<evidence type="ECO:0000256" key="1">
    <source>
        <dbReference type="SAM" id="MobiDB-lite"/>
    </source>
</evidence>
<keyword evidence="2" id="KW-0472">Membrane</keyword>
<organism evidence="3 4">
    <name type="scientific">Piscinibacter gummiphilus</name>
    <dbReference type="NCBI Taxonomy" id="946333"/>
    <lineage>
        <taxon>Bacteria</taxon>
        <taxon>Pseudomonadati</taxon>
        <taxon>Pseudomonadota</taxon>
        <taxon>Betaproteobacteria</taxon>
        <taxon>Burkholderiales</taxon>
        <taxon>Sphaerotilaceae</taxon>
        <taxon>Piscinibacter</taxon>
    </lineage>
</organism>
<feature type="region of interest" description="Disordered" evidence="1">
    <location>
        <begin position="236"/>
        <end position="264"/>
    </location>
</feature>
<dbReference type="SUPFAM" id="SSF103647">
    <property type="entry name" value="TSP type-3 repeat"/>
    <property type="match status" value="1"/>
</dbReference>
<protein>
    <submittedName>
        <fullName evidence="3">Uncharacterized protein</fullName>
    </submittedName>
</protein>
<evidence type="ECO:0000313" key="4">
    <source>
        <dbReference type="Proteomes" id="UP000193427"/>
    </source>
</evidence>